<dbReference type="PANTHER" id="PTHR33048:SF129">
    <property type="entry name" value="INTEGRAL MEMBRANE PROTEIN-RELATED"/>
    <property type="match status" value="1"/>
</dbReference>
<keyword evidence="3 7" id="KW-1133">Transmembrane helix</keyword>
<feature type="transmembrane region" description="Helical" evidence="7">
    <location>
        <begin position="49"/>
        <end position="71"/>
    </location>
</feature>
<evidence type="ECO:0000313" key="10">
    <source>
        <dbReference type="Proteomes" id="UP000800036"/>
    </source>
</evidence>
<sequence>MPFRQKLALFGIFAIGYGVVAFGIMRSYYSWQIFYETYDVTWTTGQSLFWSLLEIHIAATCANAPVLKIFLKQVLQIKSLNKGSKPNSNDSGSKILAKRPLRLSNSASTHSKILLWKTSHNYRKYGHISELDPFPGGSHDVAHEQQAGHDTHTAASQRTSIDIISGQLESIDLDVF</sequence>
<organism evidence="9 10">
    <name type="scientific">Bimuria novae-zelandiae CBS 107.79</name>
    <dbReference type="NCBI Taxonomy" id="1447943"/>
    <lineage>
        <taxon>Eukaryota</taxon>
        <taxon>Fungi</taxon>
        <taxon>Dikarya</taxon>
        <taxon>Ascomycota</taxon>
        <taxon>Pezizomycotina</taxon>
        <taxon>Dothideomycetes</taxon>
        <taxon>Pleosporomycetidae</taxon>
        <taxon>Pleosporales</taxon>
        <taxon>Massarineae</taxon>
        <taxon>Didymosphaeriaceae</taxon>
        <taxon>Bimuria</taxon>
    </lineage>
</organism>
<feature type="domain" description="Rhodopsin" evidence="8">
    <location>
        <begin position="1"/>
        <end position="72"/>
    </location>
</feature>
<keyword evidence="4 7" id="KW-0472">Membrane</keyword>
<evidence type="ECO:0000256" key="7">
    <source>
        <dbReference type="SAM" id="Phobius"/>
    </source>
</evidence>
<dbReference type="GO" id="GO:0016020">
    <property type="term" value="C:membrane"/>
    <property type="evidence" value="ECO:0007669"/>
    <property type="project" value="UniProtKB-SubCell"/>
</dbReference>
<protein>
    <recommendedName>
        <fullName evidence="8">Rhodopsin domain-containing protein</fullName>
    </recommendedName>
</protein>
<keyword evidence="2 7" id="KW-0812">Transmembrane</keyword>
<dbReference type="EMBL" id="ML976685">
    <property type="protein sequence ID" value="KAF1972597.1"/>
    <property type="molecule type" value="Genomic_DNA"/>
</dbReference>
<dbReference type="InterPro" id="IPR052337">
    <property type="entry name" value="SAT4-like"/>
</dbReference>
<reference evidence="9" key="1">
    <citation type="journal article" date="2020" name="Stud. Mycol.">
        <title>101 Dothideomycetes genomes: a test case for predicting lifestyles and emergence of pathogens.</title>
        <authorList>
            <person name="Haridas S."/>
            <person name="Albert R."/>
            <person name="Binder M."/>
            <person name="Bloem J."/>
            <person name="Labutti K."/>
            <person name="Salamov A."/>
            <person name="Andreopoulos B."/>
            <person name="Baker S."/>
            <person name="Barry K."/>
            <person name="Bills G."/>
            <person name="Bluhm B."/>
            <person name="Cannon C."/>
            <person name="Castanera R."/>
            <person name="Culley D."/>
            <person name="Daum C."/>
            <person name="Ezra D."/>
            <person name="Gonzalez J."/>
            <person name="Henrissat B."/>
            <person name="Kuo A."/>
            <person name="Liang C."/>
            <person name="Lipzen A."/>
            <person name="Lutzoni F."/>
            <person name="Magnuson J."/>
            <person name="Mondo S."/>
            <person name="Nolan M."/>
            <person name="Ohm R."/>
            <person name="Pangilinan J."/>
            <person name="Park H.-J."/>
            <person name="Ramirez L."/>
            <person name="Alfaro M."/>
            <person name="Sun H."/>
            <person name="Tritt A."/>
            <person name="Yoshinaga Y."/>
            <person name="Zwiers L.-H."/>
            <person name="Turgeon B."/>
            <person name="Goodwin S."/>
            <person name="Spatafora J."/>
            <person name="Crous P."/>
            <person name="Grigoriev I."/>
        </authorList>
    </citation>
    <scope>NUCLEOTIDE SEQUENCE</scope>
    <source>
        <strain evidence="9">CBS 107.79</strain>
    </source>
</reference>
<feature type="compositionally biased region" description="Basic and acidic residues" evidence="6">
    <location>
        <begin position="140"/>
        <end position="152"/>
    </location>
</feature>
<proteinExistence type="inferred from homology"/>
<feature type="transmembrane region" description="Helical" evidence="7">
    <location>
        <begin position="7"/>
        <end position="29"/>
    </location>
</feature>
<feature type="non-terminal residue" evidence="9">
    <location>
        <position position="176"/>
    </location>
</feature>
<accession>A0A6A5VH29</accession>
<feature type="region of interest" description="Disordered" evidence="6">
    <location>
        <begin position="136"/>
        <end position="156"/>
    </location>
</feature>
<evidence type="ECO:0000256" key="1">
    <source>
        <dbReference type="ARBA" id="ARBA00004141"/>
    </source>
</evidence>
<dbReference type="OrthoDB" id="5429740at2759"/>
<evidence type="ECO:0000259" key="8">
    <source>
        <dbReference type="Pfam" id="PF20684"/>
    </source>
</evidence>
<dbReference type="AlphaFoldDB" id="A0A6A5VH29"/>
<dbReference type="PANTHER" id="PTHR33048">
    <property type="entry name" value="PTH11-LIKE INTEGRAL MEMBRANE PROTEIN (AFU_ORTHOLOGUE AFUA_5G11245)"/>
    <property type="match status" value="1"/>
</dbReference>
<comment type="similarity">
    <text evidence="5">Belongs to the SAT4 family.</text>
</comment>
<dbReference type="Proteomes" id="UP000800036">
    <property type="component" value="Unassembled WGS sequence"/>
</dbReference>
<dbReference type="Pfam" id="PF20684">
    <property type="entry name" value="Fung_rhodopsin"/>
    <property type="match status" value="1"/>
</dbReference>
<dbReference type="InterPro" id="IPR049326">
    <property type="entry name" value="Rhodopsin_dom_fungi"/>
</dbReference>
<comment type="subcellular location">
    <subcellularLocation>
        <location evidence="1">Membrane</location>
        <topology evidence="1">Multi-pass membrane protein</topology>
    </subcellularLocation>
</comment>
<evidence type="ECO:0000313" key="9">
    <source>
        <dbReference type="EMBL" id="KAF1972597.1"/>
    </source>
</evidence>
<evidence type="ECO:0000256" key="4">
    <source>
        <dbReference type="ARBA" id="ARBA00023136"/>
    </source>
</evidence>
<evidence type="ECO:0000256" key="3">
    <source>
        <dbReference type="ARBA" id="ARBA00022989"/>
    </source>
</evidence>
<evidence type="ECO:0000256" key="6">
    <source>
        <dbReference type="SAM" id="MobiDB-lite"/>
    </source>
</evidence>
<evidence type="ECO:0000256" key="5">
    <source>
        <dbReference type="ARBA" id="ARBA00038359"/>
    </source>
</evidence>
<keyword evidence="10" id="KW-1185">Reference proteome</keyword>
<name>A0A6A5VH29_9PLEO</name>
<gene>
    <name evidence="9" type="ORF">BU23DRAFT_643185</name>
</gene>
<evidence type="ECO:0000256" key="2">
    <source>
        <dbReference type="ARBA" id="ARBA00022692"/>
    </source>
</evidence>